<dbReference type="EMBL" id="JBHSHL010000014">
    <property type="protein sequence ID" value="MFC4804400.1"/>
    <property type="molecule type" value="Genomic_DNA"/>
</dbReference>
<dbReference type="RefSeq" id="WP_379787906.1">
    <property type="nucleotide sequence ID" value="NZ_JBHSHL010000014.1"/>
</dbReference>
<keyword evidence="1" id="KW-0175">Coiled coil</keyword>
<protein>
    <recommendedName>
        <fullName evidence="4">C4-type zinc ribbon domain-containing protein</fullName>
    </recommendedName>
</protein>
<dbReference type="Proteomes" id="UP001595916">
    <property type="component" value="Unassembled WGS sequence"/>
</dbReference>
<organism evidence="2 3">
    <name type="scientific">Filifactor villosus</name>
    <dbReference type="NCBI Taxonomy" id="29374"/>
    <lineage>
        <taxon>Bacteria</taxon>
        <taxon>Bacillati</taxon>
        <taxon>Bacillota</taxon>
        <taxon>Clostridia</taxon>
        <taxon>Peptostreptococcales</taxon>
        <taxon>Filifactoraceae</taxon>
        <taxon>Filifactor</taxon>
    </lineage>
</organism>
<evidence type="ECO:0008006" key="4">
    <source>
        <dbReference type="Google" id="ProtNLM"/>
    </source>
</evidence>
<feature type="coiled-coil region" evidence="1">
    <location>
        <begin position="30"/>
        <end position="136"/>
    </location>
</feature>
<name>A0ABV9QIH8_9FIRM</name>
<evidence type="ECO:0000313" key="2">
    <source>
        <dbReference type="EMBL" id="MFC4804400.1"/>
    </source>
</evidence>
<reference evidence="3" key="1">
    <citation type="journal article" date="2019" name="Int. J. Syst. Evol. Microbiol.">
        <title>The Global Catalogue of Microorganisms (GCM) 10K type strain sequencing project: providing services to taxonomists for standard genome sequencing and annotation.</title>
        <authorList>
            <consortium name="The Broad Institute Genomics Platform"/>
            <consortium name="The Broad Institute Genome Sequencing Center for Infectious Disease"/>
            <person name="Wu L."/>
            <person name="Ma J."/>
        </authorList>
    </citation>
    <scope>NUCLEOTIDE SEQUENCE [LARGE SCALE GENOMIC DNA]</scope>
    <source>
        <strain evidence="3">CCUG 46385</strain>
    </source>
</reference>
<dbReference type="Gene3D" id="1.10.287.1490">
    <property type="match status" value="1"/>
</dbReference>
<evidence type="ECO:0000313" key="3">
    <source>
        <dbReference type="Proteomes" id="UP001595916"/>
    </source>
</evidence>
<evidence type="ECO:0000256" key="1">
    <source>
        <dbReference type="SAM" id="Coils"/>
    </source>
</evidence>
<comment type="caution">
    <text evidence="2">The sequence shown here is derived from an EMBL/GenBank/DDBJ whole genome shotgun (WGS) entry which is preliminary data.</text>
</comment>
<accession>A0ABV9QIH8</accession>
<proteinExistence type="predicted"/>
<keyword evidence="3" id="KW-1185">Reference proteome</keyword>
<gene>
    <name evidence="2" type="ORF">ACFO4R_04825</name>
</gene>
<sequence>MKTLIRIDKGYSILQKVKEKYEEEKILPELEDIRRRLKELDSVEATMRAEIDCLRNELREQEKNLVEVDRQIRDIVNKIYQCNDFNKLEELRQQEQGQKSRKVELNTMMFEKFTAIDVKLEELKNLKNRKTLLSLETKPYIKMIGAKEQKILEDIKKIEKKIRMLRKGVDNEALKAYDKKRISMGKVFYPVSENKCSYCGDIVESVFGENGSIYECKSCGRLLYIGEFSVEENQ</sequence>